<keyword evidence="2" id="KW-1185">Reference proteome</keyword>
<feature type="transmembrane region" description="Helical" evidence="1">
    <location>
        <begin position="20"/>
        <end position="40"/>
    </location>
</feature>
<keyword evidence="1" id="KW-1133">Transmembrane helix</keyword>
<proteinExistence type="predicted"/>
<reference evidence="3" key="1">
    <citation type="submission" date="2022-11" db="UniProtKB">
        <authorList>
            <consortium name="WormBaseParasite"/>
        </authorList>
    </citation>
    <scope>IDENTIFICATION</scope>
</reference>
<feature type="transmembrane region" description="Helical" evidence="1">
    <location>
        <begin position="60"/>
        <end position="80"/>
    </location>
</feature>
<evidence type="ECO:0000313" key="3">
    <source>
        <dbReference type="WBParaSite" id="jg24728"/>
    </source>
</evidence>
<name>A0A915E0X6_9BILA</name>
<dbReference type="AlphaFoldDB" id="A0A915E0X6"/>
<sequence>MNERKEDDNGIGAQAKLKKFVKDHCGYILSFILTVFIHAFKEHASSKISPYIHFLSMEVLVKLALGLGIVSSLLLLLIFCSEVSYLKRIKTRLFGTEKHDLEEAVKAIDIEEYFRSIYCKKSLTKLISGCCHSASPSGNQSQLSAECFEAYFAAIELLNTRREQNAEKATSSDMCLISLLTRICRSTSATRKKSRASDSWKQVKDLSERLTIPHDYPSTTTVEEAQYVSGFICNFALFNDLFQGQANESVSDDYSGE</sequence>
<dbReference type="Proteomes" id="UP000887574">
    <property type="component" value="Unplaced"/>
</dbReference>
<evidence type="ECO:0000256" key="1">
    <source>
        <dbReference type="SAM" id="Phobius"/>
    </source>
</evidence>
<evidence type="ECO:0000313" key="2">
    <source>
        <dbReference type="Proteomes" id="UP000887574"/>
    </source>
</evidence>
<keyword evidence="1" id="KW-0812">Transmembrane</keyword>
<dbReference type="WBParaSite" id="jg24728">
    <property type="protein sequence ID" value="jg24728"/>
    <property type="gene ID" value="jg24728"/>
</dbReference>
<keyword evidence="1" id="KW-0472">Membrane</keyword>
<protein>
    <submittedName>
        <fullName evidence="3">Uncharacterized protein</fullName>
    </submittedName>
</protein>
<accession>A0A915E0X6</accession>
<organism evidence="2 3">
    <name type="scientific">Ditylenchus dipsaci</name>
    <dbReference type="NCBI Taxonomy" id="166011"/>
    <lineage>
        <taxon>Eukaryota</taxon>
        <taxon>Metazoa</taxon>
        <taxon>Ecdysozoa</taxon>
        <taxon>Nematoda</taxon>
        <taxon>Chromadorea</taxon>
        <taxon>Rhabditida</taxon>
        <taxon>Tylenchina</taxon>
        <taxon>Tylenchomorpha</taxon>
        <taxon>Sphaerularioidea</taxon>
        <taxon>Anguinidae</taxon>
        <taxon>Anguininae</taxon>
        <taxon>Ditylenchus</taxon>
    </lineage>
</organism>